<evidence type="ECO:0000313" key="1">
    <source>
        <dbReference type="EMBL" id="RIB28077.1"/>
    </source>
</evidence>
<keyword evidence="2" id="KW-1185">Reference proteome</keyword>
<evidence type="ECO:0008006" key="3">
    <source>
        <dbReference type="Google" id="ProtNLM"/>
    </source>
</evidence>
<sequence length="405" mass="46688">MAEAQSISEILIDDTENVKNIISSLKINHGLVINAEGVRPSNDPAYLPCSQPKSRKLNMPFANSFHAALKFSTKQRDTFLFENNIDYYAVNLEHCNWISANPTGNPLTNETPVNDACLKIQCSQLELIIEKEMIKPSEEMVVEVKKALKHYNPYNELMSVFEIYGKFLPKKVILGHKIYRVTCLITDKSQLDLNIKEGERSANCMTEEYYDILNQWEKCVDLYGFDSSYFVSVDDKIIMKDEIEKWMESCNYDSLQIISWNELYPIYEIFEEPLCREIKPILGINYQPGSFNIKEKVLLSGIIPVNKPPFSYRVNFPVCFKSNNYQIFGKLLTQNGETINKVVIKFKSMDIYGFYAFVENFSTIGEHMDLQIEWILIGIPAKIGFFSMYTRNIQILGSINTSFPL</sequence>
<evidence type="ECO:0000313" key="2">
    <source>
        <dbReference type="Proteomes" id="UP000266673"/>
    </source>
</evidence>
<gene>
    <name evidence="1" type="ORF">C2G38_2137490</name>
</gene>
<accession>A0A397W3C9</accession>
<dbReference type="OrthoDB" id="2338404at2759"/>
<protein>
    <recommendedName>
        <fullName evidence="3">MACPF domain-containing protein</fullName>
    </recommendedName>
</protein>
<name>A0A397W3C9_9GLOM</name>
<organism evidence="1 2">
    <name type="scientific">Gigaspora rosea</name>
    <dbReference type="NCBI Taxonomy" id="44941"/>
    <lineage>
        <taxon>Eukaryota</taxon>
        <taxon>Fungi</taxon>
        <taxon>Fungi incertae sedis</taxon>
        <taxon>Mucoromycota</taxon>
        <taxon>Glomeromycotina</taxon>
        <taxon>Glomeromycetes</taxon>
        <taxon>Diversisporales</taxon>
        <taxon>Gigasporaceae</taxon>
        <taxon>Gigaspora</taxon>
    </lineage>
</organism>
<feature type="non-terminal residue" evidence="1">
    <location>
        <position position="405"/>
    </location>
</feature>
<dbReference type="Proteomes" id="UP000266673">
    <property type="component" value="Unassembled WGS sequence"/>
</dbReference>
<dbReference type="EMBL" id="QKWP01000077">
    <property type="protein sequence ID" value="RIB28077.1"/>
    <property type="molecule type" value="Genomic_DNA"/>
</dbReference>
<comment type="caution">
    <text evidence="1">The sequence shown here is derived from an EMBL/GenBank/DDBJ whole genome shotgun (WGS) entry which is preliminary data.</text>
</comment>
<proteinExistence type="predicted"/>
<reference evidence="1 2" key="1">
    <citation type="submission" date="2018-06" db="EMBL/GenBank/DDBJ databases">
        <title>Comparative genomics reveals the genomic features of Rhizophagus irregularis, R. cerebriforme, R. diaphanum and Gigaspora rosea, and their symbiotic lifestyle signature.</title>
        <authorList>
            <person name="Morin E."/>
            <person name="San Clemente H."/>
            <person name="Chen E.C.H."/>
            <person name="De La Providencia I."/>
            <person name="Hainaut M."/>
            <person name="Kuo A."/>
            <person name="Kohler A."/>
            <person name="Murat C."/>
            <person name="Tang N."/>
            <person name="Roy S."/>
            <person name="Loubradou J."/>
            <person name="Henrissat B."/>
            <person name="Grigoriev I.V."/>
            <person name="Corradi N."/>
            <person name="Roux C."/>
            <person name="Martin F.M."/>
        </authorList>
    </citation>
    <scope>NUCLEOTIDE SEQUENCE [LARGE SCALE GENOMIC DNA]</scope>
    <source>
        <strain evidence="1 2">DAOM 194757</strain>
    </source>
</reference>
<dbReference type="AlphaFoldDB" id="A0A397W3C9"/>